<name>S2J6S2_MUCC1</name>
<dbReference type="InterPro" id="IPR029058">
    <property type="entry name" value="AB_hydrolase_fold"/>
</dbReference>
<evidence type="ECO:0000256" key="1">
    <source>
        <dbReference type="ARBA" id="ARBA00022729"/>
    </source>
</evidence>
<dbReference type="Gene3D" id="3.40.50.1820">
    <property type="entry name" value="alpha/beta hydrolase"/>
    <property type="match status" value="1"/>
</dbReference>
<dbReference type="InterPro" id="IPR050955">
    <property type="entry name" value="Plant_Biomass_Hydrol_Est"/>
</dbReference>
<accession>S2J6S2</accession>
<gene>
    <name evidence="3" type="ORF">HMPREF1544_07418</name>
</gene>
<dbReference type="AlphaFoldDB" id="S2J6S2"/>
<keyword evidence="1" id="KW-0732">Signal</keyword>
<dbReference type="InterPro" id="IPR001375">
    <property type="entry name" value="Peptidase_S9_cat"/>
</dbReference>
<dbReference type="SUPFAM" id="SSF53474">
    <property type="entry name" value="alpha/beta-Hydrolases"/>
    <property type="match status" value="1"/>
</dbReference>
<feature type="domain" description="Peptidase S9 prolyl oligopeptidase catalytic" evidence="2">
    <location>
        <begin position="494"/>
        <end position="621"/>
    </location>
</feature>
<dbReference type="Proteomes" id="UP000014254">
    <property type="component" value="Unassembled WGS sequence"/>
</dbReference>
<organism evidence="3 4">
    <name type="scientific">Mucor circinelloides f. circinelloides (strain 1006PhL)</name>
    <name type="common">Mucormycosis agent</name>
    <name type="synonym">Calyptromyces circinelloides</name>
    <dbReference type="NCBI Taxonomy" id="1220926"/>
    <lineage>
        <taxon>Eukaryota</taxon>
        <taxon>Fungi</taxon>
        <taxon>Fungi incertae sedis</taxon>
        <taxon>Mucoromycota</taxon>
        <taxon>Mucoromycotina</taxon>
        <taxon>Mucoromycetes</taxon>
        <taxon>Mucorales</taxon>
        <taxon>Mucorineae</taxon>
        <taxon>Mucoraceae</taxon>
        <taxon>Mucor</taxon>
    </lineage>
</organism>
<sequence>MSTFTLSKTWQVLGPFPIGTREQDFGADPLENYGGFQKLRYSTGAKYPSELVEGGFVGWTMINSNDHTLGPIDFKNARWSENGVPFGWSIEQYQAWARGILITHEPVQLFVQISGVSEFYIHGTRYHGDCYGYNTTTHLIQFDKGTHAIDVRMVHDVRMFGGGKAPPQCQCHVRIEPKDEASMYPEDCAIITPCNSTASTTNQQGASCELLMPDYLNDIGFAGSYGSVSIQNAGEDPIIVKSVTLCIVDDHSLESRNKNGLFMEYKTELIVDHGPLYISPGQIRPVGFSFQKEWGSLPATTKILRFWVRIGLAVKDSNNVIVATSTVVEDDDMEEGGDEFAIRATGSVQCVDWLTAAFKYTFLDYDNTVQYAMAKRPHVLNSDASKPILVALHGAGVETDSSFWINSIPTQKHCWIVFPTGRTPWGYDWHGPSTRNVFKSLEGLAEIQELLPPHFECMDFATTGGDWVTVSAPQETTRTLKPHDDRDWNIGSLDTLIVMGHSNGGQGVWHLAVHFPDKIVAVVPAAGYLKIQDYVSFANWVGNSYSDPWLRGILESSIAEYNNDLHLSNMVNIAVLPRVGTQDDNVPPLHTRKYVRILNSHLQQPTAIKTSEVLGQGHWWDTVFDDKTVQRFLDQYSSPQQKKRELNEFCITLMNPAGNGSVYGIHVEQMMIPYRLGKIKGAFTTTDNKTLLTLKTTNIASFRFTKHFKGCNKLIVDGDKFSHLEKYHTLQGGVTLSFDGKKSKRWKLEGIKSNERSAANYGPIHRMYESTKPLVVIIPSCTSHYKHIALQIAHDWYLYGRGDSMILCDTQAIASAILDYPYHIYLGLVNENKRIESILADKPTAHIDFEKTATMITGIKVGDKVYRDPGTGVLFMRPINKHTTAIVVSGMDHDGFESAWHLLPRRTGMMVPEWIVTSKDMKSSGIGGVLGAGYFDNEWKPFGYM</sequence>
<dbReference type="GO" id="GO:0008236">
    <property type="term" value="F:serine-type peptidase activity"/>
    <property type="evidence" value="ECO:0007669"/>
    <property type="project" value="InterPro"/>
</dbReference>
<evidence type="ECO:0000313" key="4">
    <source>
        <dbReference type="Proteomes" id="UP000014254"/>
    </source>
</evidence>
<dbReference type="InParanoid" id="S2J6S2"/>
<dbReference type="Pfam" id="PF00326">
    <property type="entry name" value="Peptidase_S9"/>
    <property type="match status" value="1"/>
</dbReference>
<evidence type="ECO:0000259" key="2">
    <source>
        <dbReference type="Pfam" id="PF00326"/>
    </source>
</evidence>
<keyword evidence="4" id="KW-1185">Reference proteome</keyword>
<dbReference type="STRING" id="1220926.S2J6S2"/>
<dbReference type="OMA" id="HAREQHF"/>
<dbReference type="VEuPathDB" id="FungiDB:HMPREF1544_07418"/>
<dbReference type="OrthoDB" id="449091at2759"/>
<evidence type="ECO:0000313" key="3">
    <source>
        <dbReference type="EMBL" id="EPB85836.1"/>
    </source>
</evidence>
<dbReference type="EMBL" id="KE124003">
    <property type="protein sequence ID" value="EPB85836.1"/>
    <property type="molecule type" value="Genomic_DNA"/>
</dbReference>
<proteinExistence type="predicted"/>
<protein>
    <recommendedName>
        <fullName evidence="2">Peptidase S9 prolyl oligopeptidase catalytic domain-containing protein</fullName>
    </recommendedName>
</protein>
<reference evidence="4" key="1">
    <citation type="submission" date="2013-05" db="EMBL/GenBank/DDBJ databases">
        <title>The Genome sequence of Mucor circinelloides f. circinelloides 1006PhL.</title>
        <authorList>
            <consortium name="The Broad Institute Genomics Platform"/>
            <person name="Cuomo C."/>
            <person name="Earl A."/>
            <person name="Findley K."/>
            <person name="Lee S.C."/>
            <person name="Walker B."/>
            <person name="Young S."/>
            <person name="Zeng Q."/>
            <person name="Gargeya S."/>
            <person name="Fitzgerald M."/>
            <person name="Haas B."/>
            <person name="Abouelleil A."/>
            <person name="Allen A.W."/>
            <person name="Alvarado L."/>
            <person name="Arachchi H.M."/>
            <person name="Berlin A.M."/>
            <person name="Chapman S.B."/>
            <person name="Gainer-Dewar J."/>
            <person name="Goldberg J."/>
            <person name="Griggs A."/>
            <person name="Gujja S."/>
            <person name="Hansen M."/>
            <person name="Howarth C."/>
            <person name="Imamovic A."/>
            <person name="Ireland A."/>
            <person name="Larimer J."/>
            <person name="McCowan C."/>
            <person name="Murphy C."/>
            <person name="Pearson M."/>
            <person name="Poon T.W."/>
            <person name="Priest M."/>
            <person name="Roberts A."/>
            <person name="Saif S."/>
            <person name="Shea T."/>
            <person name="Sisk P."/>
            <person name="Sykes S."/>
            <person name="Wortman J."/>
            <person name="Nusbaum C."/>
            <person name="Birren B."/>
        </authorList>
    </citation>
    <scope>NUCLEOTIDE SEQUENCE [LARGE SCALE GENOMIC DNA]</scope>
    <source>
        <strain evidence="4">1006PhL</strain>
    </source>
</reference>
<dbReference type="eggNOG" id="ENOG502QS8J">
    <property type="taxonomic scope" value="Eukaryota"/>
</dbReference>
<dbReference type="PANTHER" id="PTHR43037:SF4">
    <property type="entry name" value="PEPTIDASE S9 PROLYL OLIGOPEPTIDASE CATALYTIC DOMAIN-CONTAINING PROTEIN"/>
    <property type="match status" value="1"/>
</dbReference>
<dbReference type="PANTHER" id="PTHR43037">
    <property type="entry name" value="UNNAMED PRODUCT-RELATED"/>
    <property type="match status" value="1"/>
</dbReference>
<dbReference type="GO" id="GO:0006508">
    <property type="term" value="P:proteolysis"/>
    <property type="evidence" value="ECO:0007669"/>
    <property type="project" value="InterPro"/>
</dbReference>